<comment type="caution">
    <text evidence="2">The sequence shown here is derived from an EMBL/GenBank/DDBJ whole genome shotgun (WGS) entry which is preliminary data.</text>
</comment>
<dbReference type="RefSeq" id="WP_141389720.1">
    <property type="nucleotide sequence ID" value="NZ_BJNZ01000013.1"/>
</dbReference>
<gene>
    <name evidence="2" type="ORF">CCE02nite_22310</name>
</gene>
<evidence type="ECO:0000256" key="1">
    <source>
        <dbReference type="SAM" id="Phobius"/>
    </source>
</evidence>
<proteinExistence type="predicted"/>
<dbReference type="Proteomes" id="UP000316659">
    <property type="component" value="Unassembled WGS sequence"/>
</dbReference>
<feature type="transmembrane region" description="Helical" evidence="1">
    <location>
        <begin position="18"/>
        <end position="38"/>
    </location>
</feature>
<accession>A0A4Y4DXV8</accession>
<keyword evidence="1" id="KW-1133">Transmembrane helix</keyword>
<sequence>MPDGDRPLVLPLARRRPLFLVLGLGLIAAAVLVLRQVVLYPESVRVPLPVAVVLLTLVVAFLGGLGTATVRAFVRAPRRTATVGPDGLALGAATLRLDWAELEAVAVHVTAVRPASTHLMPKGPASSVAVSLLWRPRAGSDAADDPSPLARLVLPELFTHERLLSTVPFTADLDVPVARDLDTALRHFAGPAYHPPVLPR</sequence>
<dbReference type="AlphaFoldDB" id="A0A4Y4DXV8"/>
<keyword evidence="1" id="KW-0472">Membrane</keyword>
<name>A0A4Y4DXV8_CELCE</name>
<reference evidence="2 3" key="1">
    <citation type="submission" date="2019-06" db="EMBL/GenBank/DDBJ databases">
        <title>Whole genome shotgun sequence of Cellulosimicrobium cellulans NBRC 15516.</title>
        <authorList>
            <person name="Hosoyama A."/>
            <person name="Uohara A."/>
            <person name="Ohji S."/>
            <person name="Ichikawa N."/>
        </authorList>
    </citation>
    <scope>NUCLEOTIDE SEQUENCE [LARGE SCALE GENOMIC DNA]</scope>
    <source>
        <strain evidence="2 3">NBRC 15516</strain>
    </source>
</reference>
<evidence type="ECO:0000313" key="2">
    <source>
        <dbReference type="EMBL" id="GED10232.1"/>
    </source>
</evidence>
<evidence type="ECO:0000313" key="3">
    <source>
        <dbReference type="Proteomes" id="UP000316659"/>
    </source>
</evidence>
<protein>
    <submittedName>
        <fullName evidence="2">Uncharacterized protein</fullName>
    </submittedName>
</protein>
<feature type="transmembrane region" description="Helical" evidence="1">
    <location>
        <begin position="50"/>
        <end position="74"/>
    </location>
</feature>
<keyword evidence="1" id="KW-0812">Transmembrane</keyword>
<dbReference type="EMBL" id="BJNZ01000013">
    <property type="protein sequence ID" value="GED10232.1"/>
    <property type="molecule type" value="Genomic_DNA"/>
</dbReference>
<organism evidence="2 3">
    <name type="scientific">Cellulosimicrobium cellulans</name>
    <name type="common">Arthrobacter luteus</name>
    <dbReference type="NCBI Taxonomy" id="1710"/>
    <lineage>
        <taxon>Bacteria</taxon>
        <taxon>Bacillati</taxon>
        <taxon>Actinomycetota</taxon>
        <taxon>Actinomycetes</taxon>
        <taxon>Micrococcales</taxon>
        <taxon>Promicromonosporaceae</taxon>
        <taxon>Cellulosimicrobium</taxon>
    </lineage>
</organism>